<keyword evidence="2" id="KW-1185">Reference proteome</keyword>
<proteinExistence type="predicted"/>
<gene>
    <name evidence="1" type="ORF">BW727_100884</name>
</gene>
<evidence type="ECO:0000313" key="2">
    <source>
        <dbReference type="Proteomes" id="UP000188993"/>
    </source>
</evidence>
<dbReference type="Proteomes" id="UP000188993">
    <property type="component" value="Chromosome"/>
</dbReference>
<evidence type="ECO:0000313" key="1">
    <source>
        <dbReference type="EMBL" id="AQS53277.1"/>
    </source>
</evidence>
<reference evidence="1 2" key="1">
    <citation type="journal article" date="2014" name="Int. J. Syst. Evol. Microbiol.">
        <title>Jeotgalibaca dankookensis gen. nov., sp. nov., a member of the family Carnobacteriaceae, isolated from seujeot (Korean traditional food).</title>
        <authorList>
            <person name="Lee D.G."/>
            <person name="Trujillo M.E."/>
            <person name="Kang H."/>
            <person name="Ahn T.Y."/>
        </authorList>
    </citation>
    <scope>NUCLEOTIDE SEQUENCE [LARGE SCALE GENOMIC DNA]</scope>
    <source>
        <strain evidence="1 2">EX-07</strain>
    </source>
</reference>
<organism evidence="1 2">
    <name type="scientific">Jeotgalibaca dankookensis</name>
    <dbReference type="NCBI Taxonomy" id="708126"/>
    <lineage>
        <taxon>Bacteria</taxon>
        <taxon>Bacillati</taxon>
        <taxon>Bacillota</taxon>
        <taxon>Bacilli</taxon>
        <taxon>Lactobacillales</taxon>
        <taxon>Carnobacteriaceae</taxon>
        <taxon>Jeotgalibaca</taxon>
    </lineage>
</organism>
<protein>
    <submittedName>
        <fullName evidence="1">Uncharacterized protein</fullName>
    </submittedName>
</protein>
<dbReference type="STRING" id="708126.BW727_100884"/>
<dbReference type="SUPFAM" id="SSF116965">
    <property type="entry name" value="Hypothetical protein MPN330"/>
    <property type="match status" value="1"/>
</dbReference>
<dbReference type="OrthoDB" id="1655898at2"/>
<dbReference type="EMBL" id="CP019728">
    <property type="protein sequence ID" value="AQS53277.1"/>
    <property type="molecule type" value="Genomic_DNA"/>
</dbReference>
<name>A0A1S6IP05_9LACT</name>
<accession>A0A1S6IP05</accession>
<dbReference type="KEGG" id="jda:BW727_100884"/>
<dbReference type="AlphaFoldDB" id="A0A1S6IP05"/>
<sequence>MTNQIPFSKNYTLYLQKAMEALANNQNSQAVDFMQKALEIDEDETLLQLCISLLKDLKRPNDALQLIQKYKVSVYNSEDSLPFDLEFISLLIENGNLEEASRQIKNRQSQLKNSANQVLTHQFTYVESRMAQEKQEKRLLIIENGQTISKQPYYRQLQFMKELPYLSDYQLVSLVGKLLTNLEIHPLVKTDMLELLQERQIKQAVTVIKHSFKQTFDLMMLTNLSETNFIKEGKLLLENHLRLNEREKSQCLELLFLHVAYYYPFEESAFKSPAAWLQAILSPGIDHHVEKFIRQAEKGLDSLMT</sequence>
<dbReference type="RefSeq" id="WP_062471709.1">
    <property type="nucleotide sequence ID" value="NZ_BBYN01000033.1"/>
</dbReference>